<dbReference type="InterPro" id="IPR020449">
    <property type="entry name" value="Tscrpt_reg_AraC-type_HTH"/>
</dbReference>
<organism evidence="5 6">
    <name type="scientific">Acidovorax facilis</name>
    <dbReference type="NCBI Taxonomy" id="12917"/>
    <lineage>
        <taxon>Bacteria</taxon>
        <taxon>Pseudomonadati</taxon>
        <taxon>Pseudomonadota</taxon>
        <taxon>Betaproteobacteria</taxon>
        <taxon>Burkholderiales</taxon>
        <taxon>Comamonadaceae</taxon>
        <taxon>Acidovorax</taxon>
    </lineage>
</organism>
<dbReference type="PROSITE" id="PS01124">
    <property type="entry name" value="HTH_ARAC_FAMILY_2"/>
    <property type="match status" value="1"/>
</dbReference>
<dbReference type="PANTHER" id="PTHR46796">
    <property type="entry name" value="HTH-TYPE TRANSCRIPTIONAL ACTIVATOR RHAS-RELATED"/>
    <property type="match status" value="1"/>
</dbReference>
<keyword evidence="3" id="KW-0804">Transcription</keyword>
<dbReference type="Pfam" id="PF12833">
    <property type="entry name" value="HTH_18"/>
    <property type="match status" value="1"/>
</dbReference>
<gene>
    <name evidence="5" type="ORF">ACFOW3_19095</name>
</gene>
<evidence type="ECO:0000256" key="2">
    <source>
        <dbReference type="ARBA" id="ARBA00023125"/>
    </source>
</evidence>
<feature type="domain" description="HTH araC/xylS-type" evidence="4">
    <location>
        <begin position="1"/>
        <end position="79"/>
    </location>
</feature>
<proteinExistence type="predicted"/>
<evidence type="ECO:0000256" key="1">
    <source>
        <dbReference type="ARBA" id="ARBA00023015"/>
    </source>
</evidence>
<dbReference type="Proteomes" id="UP001595693">
    <property type="component" value="Unassembled WGS sequence"/>
</dbReference>
<keyword evidence="2" id="KW-0238">DNA-binding</keyword>
<dbReference type="PRINTS" id="PR00032">
    <property type="entry name" value="HTHARAC"/>
</dbReference>
<comment type="caution">
    <text evidence="5">The sequence shown here is derived from an EMBL/GenBank/DDBJ whole genome shotgun (WGS) entry which is preliminary data.</text>
</comment>
<dbReference type="InterPro" id="IPR050204">
    <property type="entry name" value="AraC_XylS_family_regulators"/>
</dbReference>
<dbReference type="InterPro" id="IPR018062">
    <property type="entry name" value="HTH_AraC-typ_CS"/>
</dbReference>
<dbReference type="RefSeq" id="WP_289781631.1">
    <property type="nucleotide sequence ID" value="NZ_JAMXAX010000144.1"/>
</dbReference>
<evidence type="ECO:0000313" key="5">
    <source>
        <dbReference type="EMBL" id="MFC3936732.1"/>
    </source>
</evidence>
<keyword evidence="6" id="KW-1185">Reference proteome</keyword>
<evidence type="ECO:0000259" key="4">
    <source>
        <dbReference type="PROSITE" id="PS01124"/>
    </source>
</evidence>
<dbReference type="SUPFAM" id="SSF46689">
    <property type="entry name" value="Homeodomain-like"/>
    <property type="match status" value="1"/>
</dbReference>
<accession>A0ABV8DEJ1</accession>
<dbReference type="SMART" id="SM00342">
    <property type="entry name" value="HTH_ARAC"/>
    <property type="match status" value="1"/>
</dbReference>
<sequence length="93" mass="10661">MARHCAVSRERVHRVLRQWLGMAPREYLRAVRLLRAKQLVMNGEPVASVAAECGFADQAHFTRWFRRTFGYTPGDLARAMSRDAERDQAASTK</sequence>
<dbReference type="PROSITE" id="PS00041">
    <property type="entry name" value="HTH_ARAC_FAMILY_1"/>
    <property type="match status" value="1"/>
</dbReference>
<dbReference type="InterPro" id="IPR018060">
    <property type="entry name" value="HTH_AraC"/>
</dbReference>
<protein>
    <submittedName>
        <fullName evidence="5">Helix-turn-helix transcriptional regulator</fullName>
    </submittedName>
</protein>
<dbReference type="Gene3D" id="1.10.10.60">
    <property type="entry name" value="Homeodomain-like"/>
    <property type="match status" value="1"/>
</dbReference>
<dbReference type="EMBL" id="JBHSAJ010000057">
    <property type="protein sequence ID" value="MFC3936732.1"/>
    <property type="molecule type" value="Genomic_DNA"/>
</dbReference>
<evidence type="ECO:0000313" key="6">
    <source>
        <dbReference type="Proteomes" id="UP001595693"/>
    </source>
</evidence>
<evidence type="ECO:0000256" key="3">
    <source>
        <dbReference type="ARBA" id="ARBA00023163"/>
    </source>
</evidence>
<dbReference type="PANTHER" id="PTHR46796:SF2">
    <property type="entry name" value="TRANSCRIPTIONAL REGULATORY PROTEIN"/>
    <property type="match status" value="1"/>
</dbReference>
<reference evidence="6" key="1">
    <citation type="journal article" date="2019" name="Int. J. Syst. Evol. Microbiol.">
        <title>The Global Catalogue of Microorganisms (GCM) 10K type strain sequencing project: providing services to taxonomists for standard genome sequencing and annotation.</title>
        <authorList>
            <consortium name="The Broad Institute Genomics Platform"/>
            <consortium name="The Broad Institute Genome Sequencing Center for Infectious Disease"/>
            <person name="Wu L."/>
            <person name="Ma J."/>
        </authorList>
    </citation>
    <scope>NUCLEOTIDE SEQUENCE [LARGE SCALE GENOMIC DNA]</scope>
    <source>
        <strain evidence="6">CCUG 2113</strain>
    </source>
</reference>
<name>A0ABV8DEJ1_9BURK</name>
<keyword evidence="1" id="KW-0805">Transcription regulation</keyword>
<dbReference type="InterPro" id="IPR009057">
    <property type="entry name" value="Homeodomain-like_sf"/>
</dbReference>